<dbReference type="Gene3D" id="1.20.80.10">
    <property type="match status" value="1"/>
</dbReference>
<dbReference type="EMBL" id="JADGJW010000002">
    <property type="protein sequence ID" value="KAJ3228404.1"/>
    <property type="molecule type" value="Genomic_DNA"/>
</dbReference>
<dbReference type="Pfam" id="PF00373">
    <property type="entry name" value="FERM_M"/>
    <property type="match status" value="1"/>
</dbReference>
<name>A0AAD5UC57_9FUNG</name>
<evidence type="ECO:0000313" key="3">
    <source>
        <dbReference type="Proteomes" id="UP001211065"/>
    </source>
</evidence>
<evidence type="ECO:0000313" key="2">
    <source>
        <dbReference type="EMBL" id="KAJ3228404.1"/>
    </source>
</evidence>
<dbReference type="GO" id="GO:0005886">
    <property type="term" value="C:plasma membrane"/>
    <property type="evidence" value="ECO:0007669"/>
    <property type="project" value="TreeGrafter"/>
</dbReference>
<dbReference type="SMART" id="SM00295">
    <property type="entry name" value="B41"/>
    <property type="match status" value="1"/>
</dbReference>
<dbReference type="Gene3D" id="3.10.20.90">
    <property type="entry name" value="Phosphatidylinositol 3-kinase Catalytic Subunit, Chain A, domain 1"/>
    <property type="match status" value="1"/>
</dbReference>
<accession>A0AAD5UC57</accession>
<reference evidence="2" key="1">
    <citation type="submission" date="2020-05" db="EMBL/GenBank/DDBJ databases">
        <title>Phylogenomic resolution of chytrid fungi.</title>
        <authorList>
            <person name="Stajich J.E."/>
            <person name="Amses K."/>
            <person name="Simmons R."/>
            <person name="Seto K."/>
            <person name="Myers J."/>
            <person name="Bonds A."/>
            <person name="Quandt C.A."/>
            <person name="Barry K."/>
            <person name="Liu P."/>
            <person name="Grigoriev I."/>
            <person name="Longcore J.E."/>
            <person name="James T.Y."/>
        </authorList>
    </citation>
    <scope>NUCLEOTIDE SEQUENCE</scope>
    <source>
        <strain evidence="2">JEL0476</strain>
    </source>
</reference>
<dbReference type="InterPro" id="IPR051594">
    <property type="entry name" value="KRIT1/FRMD8"/>
</dbReference>
<dbReference type="Proteomes" id="UP001211065">
    <property type="component" value="Unassembled WGS sequence"/>
</dbReference>
<comment type="caution">
    <text evidence="2">The sequence shown here is derived from an EMBL/GenBank/DDBJ whole genome shotgun (WGS) entry which is preliminary data.</text>
</comment>
<dbReference type="InterPro" id="IPR035963">
    <property type="entry name" value="FERM_2"/>
</dbReference>
<keyword evidence="3" id="KW-1185">Reference proteome</keyword>
<proteinExistence type="predicted"/>
<gene>
    <name evidence="2" type="primary">FRMD8</name>
    <name evidence="2" type="ORF">HK099_002909</name>
</gene>
<dbReference type="InterPro" id="IPR057096">
    <property type="entry name" value="KRIT1_FRMD8_FERM_C"/>
</dbReference>
<protein>
    <submittedName>
        <fullName evidence="2">FERM domain-containing protein 8</fullName>
    </submittedName>
</protein>
<organism evidence="2 3">
    <name type="scientific">Clydaea vesicula</name>
    <dbReference type="NCBI Taxonomy" id="447962"/>
    <lineage>
        <taxon>Eukaryota</taxon>
        <taxon>Fungi</taxon>
        <taxon>Fungi incertae sedis</taxon>
        <taxon>Chytridiomycota</taxon>
        <taxon>Chytridiomycota incertae sedis</taxon>
        <taxon>Chytridiomycetes</taxon>
        <taxon>Lobulomycetales</taxon>
        <taxon>Lobulomycetaceae</taxon>
        <taxon>Clydaea</taxon>
    </lineage>
</organism>
<dbReference type="Pfam" id="PF24522">
    <property type="entry name" value="KRIT1_FRMD8_FERM_C"/>
    <property type="match status" value="1"/>
</dbReference>
<dbReference type="InterPro" id="IPR019748">
    <property type="entry name" value="FERM_central"/>
</dbReference>
<feature type="domain" description="FERM" evidence="1">
    <location>
        <begin position="28"/>
        <end position="360"/>
    </location>
</feature>
<sequence>MDKVNSTTVDNWLSPLQKHIRNGKVEFITIKVRIFGDDMESDFCAKFDEGPLTAEKVCNAVAERQGLSENGKKVFALWIIGRDIELQLRPKHNLFQLMENWNKWVEKYTHFPEANNPAHPICKHWFVFRKEALDSTPVSEYEENALTLLYGEAYQNIQSSRYPCTVEDIVNLSALQLQTHGDYNSIRHTSGYLVEQDRWLYLVPLKMRKKLSAKTWGKRILEAYARHVGKSQTAARKRYLEYVRKFPFNGNSFFPCCQYLPPGAYFEMRQQHHLFGVGADGISILDQDKNKLLFHCGWKNLVWQFNDDNIVMWVLKEGTTINVDEKKKQKYSKQFEIITPQAAIIQNVIERAIHLTKKEETPLNLTYSTRDLKSLNNTTSSLANNRFKEARLTRMEKARSYITDIQKVNGITIIDEDKS</sequence>
<dbReference type="InterPro" id="IPR011993">
    <property type="entry name" value="PH-like_dom_sf"/>
</dbReference>
<dbReference type="InterPro" id="IPR014352">
    <property type="entry name" value="FERM/acyl-CoA-bd_prot_sf"/>
</dbReference>
<dbReference type="Gene3D" id="2.30.29.30">
    <property type="entry name" value="Pleckstrin-homology domain (PH domain)/Phosphotyrosine-binding domain (PTB)"/>
    <property type="match status" value="1"/>
</dbReference>
<evidence type="ECO:0000259" key="1">
    <source>
        <dbReference type="PROSITE" id="PS50057"/>
    </source>
</evidence>
<dbReference type="AlphaFoldDB" id="A0AAD5UC57"/>
<dbReference type="PANTHER" id="PTHR13283:SF10">
    <property type="entry name" value="FERM DOMAIN-CONTAINING PROTEIN 8"/>
    <property type="match status" value="1"/>
</dbReference>
<dbReference type="PANTHER" id="PTHR13283">
    <property type="entry name" value="KREV INTERACTION TRAPPED 1-RELATED"/>
    <property type="match status" value="1"/>
</dbReference>
<dbReference type="CDD" id="cd14473">
    <property type="entry name" value="FERM_B-lobe"/>
    <property type="match status" value="1"/>
</dbReference>
<dbReference type="PROSITE" id="PS50057">
    <property type="entry name" value="FERM_3"/>
    <property type="match status" value="1"/>
</dbReference>
<dbReference type="InterPro" id="IPR000299">
    <property type="entry name" value="FERM_domain"/>
</dbReference>
<dbReference type="SUPFAM" id="SSF47031">
    <property type="entry name" value="Second domain of FERM"/>
    <property type="match status" value="1"/>
</dbReference>
<dbReference type="InterPro" id="IPR019749">
    <property type="entry name" value="Band_41_domain"/>
</dbReference>